<dbReference type="InterPro" id="IPR058240">
    <property type="entry name" value="rSAM_sf"/>
</dbReference>
<dbReference type="GO" id="GO:0051536">
    <property type="term" value="F:iron-sulfur cluster binding"/>
    <property type="evidence" value="ECO:0007669"/>
    <property type="project" value="UniProtKB-KW"/>
</dbReference>
<dbReference type="EMBL" id="LCRO01000001">
    <property type="protein sequence ID" value="KKW36002.1"/>
    <property type="molecule type" value="Genomic_DNA"/>
</dbReference>
<evidence type="ECO:0000256" key="4">
    <source>
        <dbReference type="ARBA" id="ARBA00023014"/>
    </source>
</evidence>
<evidence type="ECO:0000313" key="6">
    <source>
        <dbReference type="EMBL" id="KKW36002.1"/>
    </source>
</evidence>
<keyword evidence="2" id="KW-0479">Metal-binding</keyword>
<reference evidence="6 7" key="1">
    <citation type="journal article" date="2015" name="Nature">
        <title>rRNA introns, odd ribosomes, and small enigmatic genomes across a large radiation of phyla.</title>
        <authorList>
            <person name="Brown C.T."/>
            <person name="Hug L.A."/>
            <person name="Thomas B.C."/>
            <person name="Sharon I."/>
            <person name="Castelle C.J."/>
            <person name="Singh A."/>
            <person name="Wilkins M.J."/>
            <person name="Williams K.H."/>
            <person name="Banfield J.F."/>
        </authorList>
    </citation>
    <scope>NUCLEOTIDE SEQUENCE [LARGE SCALE GENOMIC DNA]</scope>
</reference>
<gene>
    <name evidence="6" type="ORF">UY83_C0001G0033</name>
</gene>
<dbReference type="PATRIC" id="fig|1618605.3.peg.34"/>
<dbReference type="InterPro" id="IPR012840">
    <property type="entry name" value="NrdG2"/>
</dbReference>
<comment type="caution">
    <text evidence="6">The sequence shown here is derived from an EMBL/GenBank/DDBJ whole genome shotgun (WGS) entry which is preliminary data.</text>
</comment>
<dbReference type="Pfam" id="PF04055">
    <property type="entry name" value="Radical_SAM"/>
    <property type="match status" value="1"/>
</dbReference>
<dbReference type="PANTHER" id="PTHR11228">
    <property type="entry name" value="RADICAL SAM DOMAIN PROTEIN"/>
    <property type="match status" value="1"/>
</dbReference>
<evidence type="ECO:0000313" key="7">
    <source>
        <dbReference type="Proteomes" id="UP000034740"/>
    </source>
</evidence>
<evidence type="ECO:0000256" key="3">
    <source>
        <dbReference type="ARBA" id="ARBA00023004"/>
    </source>
</evidence>
<feature type="domain" description="Radical SAM core" evidence="5">
    <location>
        <begin position="13"/>
        <end position="221"/>
    </location>
</feature>
<dbReference type="Gene3D" id="3.20.20.70">
    <property type="entry name" value="Aldolase class I"/>
    <property type="match status" value="1"/>
</dbReference>
<dbReference type="InterPro" id="IPR013785">
    <property type="entry name" value="Aldolase_TIM"/>
</dbReference>
<dbReference type="Proteomes" id="UP000034740">
    <property type="component" value="Unassembled WGS sequence"/>
</dbReference>
<proteinExistence type="predicted"/>
<dbReference type="SFLD" id="SFLDS00029">
    <property type="entry name" value="Radical_SAM"/>
    <property type="match status" value="1"/>
</dbReference>
<organism evidence="6 7">
    <name type="scientific">Candidatus Adlerbacteria bacterium GW2011_GWA1_54_10</name>
    <dbReference type="NCBI Taxonomy" id="1618605"/>
    <lineage>
        <taxon>Bacteria</taxon>
        <taxon>Candidatus Adleribacteriota</taxon>
    </lineage>
</organism>
<dbReference type="InterPro" id="IPR007197">
    <property type="entry name" value="rSAM"/>
</dbReference>
<dbReference type="NCBIfam" id="TIGR02495">
    <property type="entry name" value="NrdG2"/>
    <property type="match status" value="1"/>
</dbReference>
<dbReference type="SFLD" id="SFLDG01094">
    <property type="entry name" value="Uncharacterised_Radical_SAM_Su"/>
    <property type="match status" value="1"/>
</dbReference>
<dbReference type="CDD" id="cd01335">
    <property type="entry name" value="Radical_SAM"/>
    <property type="match status" value="1"/>
</dbReference>
<protein>
    <submittedName>
        <fullName evidence="6">Anaerobic ribonucleoside-triphosphate reductase activating protein</fullName>
    </submittedName>
</protein>
<dbReference type="InterPro" id="IPR050377">
    <property type="entry name" value="Radical_SAM_PqqE_MftC-like"/>
</dbReference>
<dbReference type="PANTHER" id="PTHR11228:SF27">
    <property type="entry name" value="GLYCYL-RADICAL ENZYME ACTIVATING ENZYME MJ1227-RELATED"/>
    <property type="match status" value="1"/>
</dbReference>
<keyword evidence="4" id="KW-0411">Iron-sulfur</keyword>
<dbReference type="PROSITE" id="PS51257">
    <property type="entry name" value="PROKAR_LIPOPROTEIN"/>
    <property type="match status" value="1"/>
</dbReference>
<dbReference type="SUPFAM" id="SSF102114">
    <property type="entry name" value="Radical SAM enzymes"/>
    <property type="match status" value="1"/>
</dbReference>
<accession>A0A0G2A504</accession>
<dbReference type="PROSITE" id="PS51918">
    <property type="entry name" value="RADICAL_SAM"/>
    <property type="match status" value="1"/>
</dbReference>
<evidence type="ECO:0000259" key="5">
    <source>
        <dbReference type="PROSITE" id="PS51918"/>
    </source>
</evidence>
<dbReference type="SFLD" id="SFLDG01067">
    <property type="entry name" value="SPASM/twitch_domain_containing"/>
    <property type="match status" value="1"/>
</dbReference>
<dbReference type="AlphaFoldDB" id="A0A0G2A504"/>
<keyword evidence="3" id="KW-0408">Iron</keyword>
<dbReference type="GO" id="GO:0046872">
    <property type="term" value="F:metal ion binding"/>
    <property type="evidence" value="ECO:0007669"/>
    <property type="project" value="UniProtKB-KW"/>
</dbReference>
<dbReference type="GO" id="GO:0003824">
    <property type="term" value="F:catalytic activity"/>
    <property type="evidence" value="ECO:0007669"/>
    <property type="project" value="InterPro"/>
</dbReference>
<keyword evidence="1" id="KW-0949">S-adenosyl-L-methionine</keyword>
<evidence type="ECO:0000256" key="2">
    <source>
        <dbReference type="ARBA" id="ARBA00022723"/>
    </source>
</evidence>
<evidence type="ECO:0000256" key="1">
    <source>
        <dbReference type="ARBA" id="ARBA00022691"/>
    </source>
</evidence>
<name>A0A0G2A504_9BACT</name>
<sequence length="228" mass="25533">MRIGGFQGSSLIDYPGNVSAVIFTIGCNFRCPYCHNPELVLETPEREIPSEEIIKFLDSRKGVLPAVVITGGEPTMHDDLPDFARRVKSLGYLVKLDTNGTNPAMLRKLIGEKHVDYVAMDIKAPREKYPQIVGSAVNAAAIRESIDFLLSNTVDYEFRTTIVRSQLSPEDLEQIGVEIAGARRYFLQEFLPGKTLHPAFRNKLSYGRGELENIAESLKKHVTHCEVR</sequence>